<dbReference type="Gene3D" id="2.40.30.170">
    <property type="match status" value="1"/>
</dbReference>
<dbReference type="InterPro" id="IPR058792">
    <property type="entry name" value="Beta-barrel_RND_2"/>
</dbReference>
<dbReference type="SUPFAM" id="SSF111369">
    <property type="entry name" value="HlyD-like secretion proteins"/>
    <property type="match status" value="1"/>
</dbReference>
<feature type="domain" description="CzcB-like C-terminal circularly permuted SH3-like" evidence="3">
    <location>
        <begin position="287"/>
        <end position="348"/>
    </location>
</feature>
<comment type="similarity">
    <text evidence="1">Belongs to the membrane fusion protein (MFP) (TC 8.A.1) family.</text>
</comment>
<evidence type="ECO:0000313" key="4">
    <source>
        <dbReference type="EMBL" id="MCW3486130.1"/>
    </source>
</evidence>
<name>A0ABT3IQU0_9BACT</name>
<dbReference type="NCBIfam" id="TIGR01730">
    <property type="entry name" value="RND_mfp"/>
    <property type="match status" value="1"/>
</dbReference>
<evidence type="ECO:0000256" key="1">
    <source>
        <dbReference type="ARBA" id="ARBA00009477"/>
    </source>
</evidence>
<proteinExistence type="inferred from homology"/>
<dbReference type="EMBL" id="JAPDNS010000002">
    <property type="protein sequence ID" value="MCW3486130.1"/>
    <property type="molecule type" value="Genomic_DNA"/>
</dbReference>
<accession>A0ABT3IQU0</accession>
<comment type="caution">
    <text evidence="4">The sequence shown here is derived from an EMBL/GenBank/DDBJ whole genome shotgun (WGS) entry which is preliminary data.</text>
</comment>
<evidence type="ECO:0000259" key="3">
    <source>
        <dbReference type="Pfam" id="PF25975"/>
    </source>
</evidence>
<dbReference type="Pfam" id="PF25975">
    <property type="entry name" value="CzcB_C"/>
    <property type="match status" value="1"/>
</dbReference>
<organism evidence="4 5">
    <name type="scientific">Chitinophaga nivalis</name>
    <dbReference type="NCBI Taxonomy" id="2991709"/>
    <lineage>
        <taxon>Bacteria</taxon>
        <taxon>Pseudomonadati</taxon>
        <taxon>Bacteroidota</taxon>
        <taxon>Chitinophagia</taxon>
        <taxon>Chitinophagales</taxon>
        <taxon>Chitinophagaceae</taxon>
        <taxon>Chitinophaga</taxon>
    </lineage>
</organism>
<gene>
    <name evidence="4" type="ORF">OL497_19670</name>
</gene>
<dbReference type="Gene3D" id="2.40.420.20">
    <property type="match status" value="1"/>
</dbReference>
<dbReference type="Pfam" id="PF25954">
    <property type="entry name" value="Beta-barrel_RND_2"/>
    <property type="match status" value="1"/>
</dbReference>
<dbReference type="InterPro" id="IPR006143">
    <property type="entry name" value="RND_pump_MFP"/>
</dbReference>
<protein>
    <submittedName>
        <fullName evidence="4">Efflux RND transporter periplasmic adaptor subunit</fullName>
    </submittedName>
</protein>
<dbReference type="PANTHER" id="PTHR30469">
    <property type="entry name" value="MULTIDRUG RESISTANCE PROTEIN MDTA"/>
    <property type="match status" value="1"/>
</dbReference>
<keyword evidence="5" id="KW-1185">Reference proteome</keyword>
<reference evidence="4 5" key="1">
    <citation type="submission" date="2022-10" db="EMBL/GenBank/DDBJ databases">
        <title>Chitinophaga nivalis PC15 sp. nov., isolated from Pyeongchang county, South Korea.</title>
        <authorList>
            <person name="Trinh H.N."/>
        </authorList>
    </citation>
    <scope>NUCLEOTIDE SEQUENCE [LARGE SCALE GENOMIC DNA]</scope>
    <source>
        <strain evidence="4 5">PC14</strain>
    </source>
</reference>
<dbReference type="PROSITE" id="PS51257">
    <property type="entry name" value="PROKAR_LIPOPROTEIN"/>
    <property type="match status" value="1"/>
</dbReference>
<dbReference type="InterPro" id="IPR058649">
    <property type="entry name" value="CzcB_C"/>
</dbReference>
<feature type="domain" description="CusB-like beta-barrel" evidence="2">
    <location>
        <begin position="204"/>
        <end position="279"/>
    </location>
</feature>
<dbReference type="Proteomes" id="UP001207742">
    <property type="component" value="Unassembled WGS sequence"/>
</dbReference>
<evidence type="ECO:0000313" key="5">
    <source>
        <dbReference type="Proteomes" id="UP001207742"/>
    </source>
</evidence>
<sequence length="354" mass="38527">MKRIIPGLMIASISLAILSCGSHEPEKKNTPASNKPIVQDSGRVIQFPADSLTLSYFHTAVVTKSDLNTALTAPARVVATIVPSREDLGQNIVLFDNADLTANYTEMLQHTINIREKASIIQQKKAIVSQKQIELSRFQDLVEHGAGTGKDVSTAKTDLISAQTDVAVAQTELANEKTAIIEHESKLKLAGFDPQAVLHAQPGKVWIICDMPENQVNKVKEGSTCTLQFTSYPNETFTGTIEDIGEVVDNITRMVKLRIGVRDGKKQLRAGMFASVKFDVSEGNTLSVPRSVLITVQGKNYVFVKGKAAHSFERREVLTGAQVADRVVIYTGLQEGDIVVTDGAMELKGISFGY</sequence>
<evidence type="ECO:0000259" key="2">
    <source>
        <dbReference type="Pfam" id="PF25954"/>
    </source>
</evidence>
<dbReference type="RefSeq" id="WP_264732945.1">
    <property type="nucleotide sequence ID" value="NZ_JAPDNR010000001.1"/>
</dbReference>